<sequence length="208" mass="23729">NVNRSVTDHINNLIADYTSSDISNRGNQKELIATEALLIQLAFSPVPSTFNEPFLNETIISYPSFVISVPSFYSEDFKSNFQRLKDICGVQDVAVRLRKTKGNFHHFTVACEGTLESCIKVEEKLTPYLPYEFSSLSFMQMRRRKTRAMQDILEDVFGFTPPPLSLHHSQTTPARLNAPNQIGYCNENQQNNIDPRFGNENHERHATV</sequence>
<dbReference type="WBParaSite" id="ES5_v2.g29249.t1">
    <property type="protein sequence ID" value="ES5_v2.g29249.t1"/>
    <property type="gene ID" value="ES5_v2.g29249"/>
</dbReference>
<dbReference type="Proteomes" id="UP000887579">
    <property type="component" value="Unplaced"/>
</dbReference>
<evidence type="ECO:0000313" key="2">
    <source>
        <dbReference type="WBParaSite" id="ES5_v2.g29249.t1"/>
    </source>
</evidence>
<proteinExistence type="predicted"/>
<name>A0AC34GHZ9_9BILA</name>
<organism evidence="1 2">
    <name type="scientific">Panagrolaimus sp. ES5</name>
    <dbReference type="NCBI Taxonomy" id="591445"/>
    <lineage>
        <taxon>Eukaryota</taxon>
        <taxon>Metazoa</taxon>
        <taxon>Ecdysozoa</taxon>
        <taxon>Nematoda</taxon>
        <taxon>Chromadorea</taxon>
        <taxon>Rhabditida</taxon>
        <taxon>Tylenchina</taxon>
        <taxon>Panagrolaimomorpha</taxon>
        <taxon>Panagrolaimoidea</taxon>
        <taxon>Panagrolaimidae</taxon>
        <taxon>Panagrolaimus</taxon>
    </lineage>
</organism>
<protein>
    <submittedName>
        <fullName evidence="2">Uncharacterized protein</fullName>
    </submittedName>
</protein>
<reference evidence="2" key="1">
    <citation type="submission" date="2022-11" db="UniProtKB">
        <authorList>
            <consortium name="WormBaseParasite"/>
        </authorList>
    </citation>
    <scope>IDENTIFICATION</scope>
</reference>
<evidence type="ECO:0000313" key="1">
    <source>
        <dbReference type="Proteomes" id="UP000887579"/>
    </source>
</evidence>
<accession>A0AC34GHZ9</accession>